<dbReference type="Gene3D" id="1.20.1250.20">
    <property type="entry name" value="MFS general substrate transporter like domains"/>
    <property type="match status" value="1"/>
</dbReference>
<feature type="transmembrane region" description="Helical" evidence="5">
    <location>
        <begin position="332"/>
        <end position="354"/>
    </location>
</feature>
<comment type="subcellular location">
    <subcellularLocation>
        <location evidence="1">Membrane</location>
        <topology evidence="1">Multi-pass membrane protein</topology>
    </subcellularLocation>
</comment>
<evidence type="ECO:0000256" key="4">
    <source>
        <dbReference type="ARBA" id="ARBA00023136"/>
    </source>
</evidence>
<evidence type="ECO:0000256" key="5">
    <source>
        <dbReference type="SAM" id="Phobius"/>
    </source>
</evidence>
<evidence type="ECO:0000256" key="2">
    <source>
        <dbReference type="ARBA" id="ARBA00022692"/>
    </source>
</evidence>
<dbReference type="PROSITE" id="PS50850">
    <property type="entry name" value="MFS"/>
    <property type="match status" value="1"/>
</dbReference>
<reference evidence="7 8" key="1">
    <citation type="submission" date="2020-04" db="EMBL/GenBank/DDBJ databases">
        <authorList>
            <person name="De Canck E."/>
        </authorList>
    </citation>
    <scope>NUCLEOTIDE SEQUENCE [LARGE SCALE GENOMIC DNA]</scope>
    <source>
        <strain evidence="7 8">LMG 28688</strain>
    </source>
</reference>
<keyword evidence="2 5" id="KW-0812">Transmembrane</keyword>
<proteinExistence type="predicted"/>
<dbReference type="AlphaFoldDB" id="A0A6J5FCH6"/>
<feature type="transmembrane region" description="Helical" evidence="5">
    <location>
        <begin position="306"/>
        <end position="326"/>
    </location>
</feature>
<sequence length="439" mass="46448">MTIHTRYNPKSAWIMTALLTGLAMINFLDKIVIGMVAVPLTAELHLSPAEFGFVAGSFFWLFSVSTIVVGFLANRFPTRWILLAMGVSWAVLQLPQAFAGSAVALLACRVVLGAAEGPSFPTSVHAIFKWFPDRHRNVPVAIINQGAAMGMILAGLAIPLITKHWGWRTNFFLLAAIGVVWCVLWLCFGREGTLDGAPRAASAVAASEAEAVDVPDAQRQPYFRLLTDRSILCVFLLCFAAYWLLGQTITWLPTWFEKGLGYGGVAAGRCFALVILAISIGNIGLSWLSQRMLNGGASSRQARVQLICVAMIAAALLLIALAMVDLSAAAKVVLYAVASALPAVCLSVTPALLAEMVPTAQRASMVAINTAVASLGAAISPAVMGRIVQVYGSGTSHAYEIGFAVGAALMIGVSLCALRWLHPARAQHTLKGSAAAVTA</sequence>
<keyword evidence="3 5" id="KW-1133">Transmembrane helix</keyword>
<name>A0A6J5FCH6_9BURK</name>
<dbReference type="PANTHER" id="PTHR11662:SF450">
    <property type="entry name" value="BLR1003 PROTEIN"/>
    <property type="match status" value="1"/>
</dbReference>
<feature type="transmembrane region" description="Helical" evidence="5">
    <location>
        <begin position="53"/>
        <end position="73"/>
    </location>
</feature>
<feature type="transmembrane region" description="Helical" evidence="5">
    <location>
        <begin position="12"/>
        <end position="33"/>
    </location>
</feature>
<organism evidence="7 8">
    <name type="scientific">Paraburkholderia caffeinitolerans</name>
    <dbReference type="NCBI Taxonomy" id="1723730"/>
    <lineage>
        <taxon>Bacteria</taxon>
        <taxon>Pseudomonadati</taxon>
        <taxon>Pseudomonadota</taxon>
        <taxon>Betaproteobacteria</taxon>
        <taxon>Burkholderiales</taxon>
        <taxon>Burkholderiaceae</taxon>
        <taxon>Paraburkholderia</taxon>
    </lineage>
</organism>
<feature type="transmembrane region" description="Helical" evidence="5">
    <location>
        <begin position="140"/>
        <end position="161"/>
    </location>
</feature>
<feature type="transmembrane region" description="Helical" evidence="5">
    <location>
        <begin position="226"/>
        <end position="245"/>
    </location>
</feature>
<dbReference type="RefSeq" id="WP_129564296.1">
    <property type="nucleotide sequence ID" value="NZ_CADIKL010000002.1"/>
</dbReference>
<dbReference type="GO" id="GO:0016020">
    <property type="term" value="C:membrane"/>
    <property type="evidence" value="ECO:0007669"/>
    <property type="project" value="UniProtKB-SubCell"/>
</dbReference>
<dbReference type="GO" id="GO:0022857">
    <property type="term" value="F:transmembrane transporter activity"/>
    <property type="evidence" value="ECO:0007669"/>
    <property type="project" value="InterPro"/>
</dbReference>
<dbReference type="Proteomes" id="UP000494119">
    <property type="component" value="Unassembled WGS sequence"/>
</dbReference>
<protein>
    <submittedName>
        <fullName evidence="7">Putative sulfoacetate transporter SauU</fullName>
    </submittedName>
</protein>
<accession>A0A6J5FCH6</accession>
<dbReference type="PANTHER" id="PTHR11662">
    <property type="entry name" value="SOLUTE CARRIER FAMILY 17"/>
    <property type="match status" value="1"/>
</dbReference>
<dbReference type="InterPro" id="IPR020846">
    <property type="entry name" value="MFS_dom"/>
</dbReference>
<keyword evidence="4 5" id="KW-0472">Membrane</keyword>
<evidence type="ECO:0000256" key="1">
    <source>
        <dbReference type="ARBA" id="ARBA00004141"/>
    </source>
</evidence>
<feature type="transmembrane region" description="Helical" evidence="5">
    <location>
        <begin position="401"/>
        <end position="421"/>
    </location>
</feature>
<dbReference type="InterPro" id="IPR050382">
    <property type="entry name" value="MFS_Na/Anion_cotransporter"/>
</dbReference>
<keyword evidence="8" id="KW-1185">Reference proteome</keyword>
<feature type="domain" description="Major facilitator superfamily (MFS) profile" evidence="6">
    <location>
        <begin position="15"/>
        <end position="425"/>
    </location>
</feature>
<feature type="transmembrane region" description="Helical" evidence="5">
    <location>
        <begin position="366"/>
        <end position="389"/>
    </location>
</feature>
<dbReference type="InterPro" id="IPR011701">
    <property type="entry name" value="MFS"/>
</dbReference>
<dbReference type="EMBL" id="CADIKL010000002">
    <property type="protein sequence ID" value="CAB3777454.1"/>
    <property type="molecule type" value="Genomic_DNA"/>
</dbReference>
<dbReference type="SUPFAM" id="SSF103473">
    <property type="entry name" value="MFS general substrate transporter"/>
    <property type="match status" value="1"/>
</dbReference>
<dbReference type="InterPro" id="IPR036259">
    <property type="entry name" value="MFS_trans_sf"/>
</dbReference>
<gene>
    <name evidence="7" type="primary">sauU_1</name>
    <name evidence="7" type="ORF">LMG28688_00364</name>
</gene>
<feature type="transmembrane region" description="Helical" evidence="5">
    <location>
        <begin position="167"/>
        <end position="188"/>
    </location>
</feature>
<evidence type="ECO:0000313" key="7">
    <source>
        <dbReference type="EMBL" id="CAB3777454.1"/>
    </source>
</evidence>
<feature type="transmembrane region" description="Helical" evidence="5">
    <location>
        <begin position="265"/>
        <end position="285"/>
    </location>
</feature>
<evidence type="ECO:0000256" key="3">
    <source>
        <dbReference type="ARBA" id="ARBA00022989"/>
    </source>
</evidence>
<evidence type="ECO:0000259" key="6">
    <source>
        <dbReference type="PROSITE" id="PS50850"/>
    </source>
</evidence>
<evidence type="ECO:0000313" key="8">
    <source>
        <dbReference type="Proteomes" id="UP000494119"/>
    </source>
</evidence>
<dbReference type="Pfam" id="PF07690">
    <property type="entry name" value="MFS_1"/>
    <property type="match status" value="1"/>
</dbReference>